<sequence length="257" mass="28610">MKVAIVGMGYVGKGMLNIFPDAVQFDEPLGIGTKDEVNECDLAIVCVPTPSREDGSCDTSIIEEVVSWLKTPLILFKSAVEPGTTDRLKKKYKKRICVSPEYSGEGNYWTPPKYPDPKNTLTHGFMILGGDDKDCEDIADIFVPKVGPATRIRFVSAKEAEVIKYAENSWGATKVIFANELRDICEALGVSWHKVREGWVDDPRVELMHTAVFKDKRGFGGKCFPKDTFALLKIAEKHGVYPKILKAMIEANKEYNG</sequence>
<dbReference type="EMBL" id="LAZR01054968">
    <property type="protein sequence ID" value="KKK77412.1"/>
    <property type="molecule type" value="Genomic_DNA"/>
</dbReference>
<dbReference type="InterPro" id="IPR001732">
    <property type="entry name" value="UDP-Glc/GDP-Man_DH_N"/>
</dbReference>
<dbReference type="PANTHER" id="PTHR43750:SF3">
    <property type="entry name" value="UDP-GLUCOSE 6-DEHYDROGENASE TUAD"/>
    <property type="match status" value="1"/>
</dbReference>
<dbReference type="PIRSF" id="PIRSF500136">
    <property type="entry name" value="UDP_ManNAc_DH"/>
    <property type="match status" value="1"/>
</dbReference>
<evidence type="ECO:0000256" key="1">
    <source>
        <dbReference type="ARBA" id="ARBA00006601"/>
    </source>
</evidence>
<feature type="domain" description="UDP-glucose/GDP-mannose dehydrogenase dimerisation" evidence="2">
    <location>
        <begin position="158"/>
        <end position="253"/>
    </location>
</feature>
<dbReference type="Pfam" id="PF00984">
    <property type="entry name" value="UDPG_MGDP_dh"/>
    <property type="match status" value="1"/>
</dbReference>
<reference evidence="4" key="1">
    <citation type="journal article" date="2015" name="Nature">
        <title>Complex archaea that bridge the gap between prokaryotes and eukaryotes.</title>
        <authorList>
            <person name="Spang A."/>
            <person name="Saw J.H."/>
            <person name="Jorgensen S.L."/>
            <person name="Zaremba-Niedzwiedzka K."/>
            <person name="Martijn J."/>
            <person name="Lind A.E."/>
            <person name="van Eijk R."/>
            <person name="Schleper C."/>
            <person name="Guy L."/>
            <person name="Ettema T.J."/>
        </authorList>
    </citation>
    <scope>NUCLEOTIDE SEQUENCE</scope>
</reference>
<dbReference type="InterPro" id="IPR008927">
    <property type="entry name" value="6-PGluconate_DH-like_C_sf"/>
</dbReference>
<organism evidence="4">
    <name type="scientific">marine sediment metagenome</name>
    <dbReference type="NCBI Taxonomy" id="412755"/>
    <lineage>
        <taxon>unclassified sequences</taxon>
        <taxon>metagenomes</taxon>
        <taxon>ecological metagenomes</taxon>
    </lineage>
</organism>
<dbReference type="GO" id="GO:0016628">
    <property type="term" value="F:oxidoreductase activity, acting on the CH-CH group of donors, NAD or NADP as acceptor"/>
    <property type="evidence" value="ECO:0007669"/>
    <property type="project" value="InterPro"/>
</dbReference>
<protein>
    <recommendedName>
        <fullName evidence="5">UDP-glucose/GDP-mannose dehydrogenase dimerisation domain-containing protein</fullName>
    </recommendedName>
</protein>
<dbReference type="SUPFAM" id="SSF51735">
    <property type="entry name" value="NAD(P)-binding Rossmann-fold domains"/>
    <property type="match status" value="1"/>
</dbReference>
<dbReference type="Gene3D" id="3.40.50.720">
    <property type="entry name" value="NAD(P)-binding Rossmann-like Domain"/>
    <property type="match status" value="2"/>
</dbReference>
<comment type="caution">
    <text evidence="4">The sequence shown here is derived from an EMBL/GenBank/DDBJ whole genome shotgun (WGS) entry which is preliminary data.</text>
</comment>
<comment type="similarity">
    <text evidence="1">Belongs to the UDP-glucose/GDP-mannose dehydrogenase family.</text>
</comment>
<dbReference type="InterPro" id="IPR017476">
    <property type="entry name" value="UDP-Glc/GDP-Man"/>
</dbReference>
<dbReference type="GO" id="GO:0000271">
    <property type="term" value="P:polysaccharide biosynthetic process"/>
    <property type="evidence" value="ECO:0007669"/>
    <property type="project" value="InterPro"/>
</dbReference>
<name>A0A0F8Y7L5_9ZZZZ</name>
<dbReference type="SUPFAM" id="SSF48179">
    <property type="entry name" value="6-phosphogluconate dehydrogenase C-terminal domain-like"/>
    <property type="match status" value="1"/>
</dbReference>
<evidence type="ECO:0000259" key="3">
    <source>
        <dbReference type="Pfam" id="PF03721"/>
    </source>
</evidence>
<dbReference type="Pfam" id="PF03721">
    <property type="entry name" value="UDPG_MGDP_dh_N"/>
    <property type="match status" value="1"/>
</dbReference>
<dbReference type="InterPro" id="IPR014026">
    <property type="entry name" value="UDP-Glc/GDP-Man_DH_dimer"/>
</dbReference>
<dbReference type="InterPro" id="IPR036291">
    <property type="entry name" value="NAD(P)-bd_dom_sf"/>
</dbReference>
<dbReference type="PIRSF" id="PIRSF000124">
    <property type="entry name" value="UDPglc_GDPman_dh"/>
    <property type="match status" value="1"/>
</dbReference>
<dbReference type="GO" id="GO:0051287">
    <property type="term" value="F:NAD binding"/>
    <property type="evidence" value="ECO:0007669"/>
    <property type="project" value="InterPro"/>
</dbReference>
<dbReference type="GO" id="GO:0016616">
    <property type="term" value="F:oxidoreductase activity, acting on the CH-OH group of donors, NAD or NADP as acceptor"/>
    <property type="evidence" value="ECO:0007669"/>
    <property type="project" value="InterPro"/>
</dbReference>
<dbReference type="Gene3D" id="1.20.5.100">
    <property type="entry name" value="Cytochrome c1, transmembrane anchor, C-terminal"/>
    <property type="match status" value="1"/>
</dbReference>
<dbReference type="PANTHER" id="PTHR43750">
    <property type="entry name" value="UDP-GLUCOSE 6-DEHYDROGENASE TUAD"/>
    <property type="match status" value="1"/>
</dbReference>
<evidence type="ECO:0000259" key="2">
    <source>
        <dbReference type="Pfam" id="PF00984"/>
    </source>
</evidence>
<proteinExistence type="inferred from homology"/>
<dbReference type="InterPro" id="IPR028359">
    <property type="entry name" value="UDP_ManNAc/GlcNAc_DH"/>
</dbReference>
<dbReference type="AlphaFoldDB" id="A0A0F8Y7L5"/>
<gene>
    <name evidence="4" type="ORF">LCGC14_2853880</name>
</gene>
<accession>A0A0F8Y7L5</accession>
<feature type="domain" description="UDP-glucose/GDP-mannose dehydrogenase N-terminal" evidence="3">
    <location>
        <begin position="34"/>
        <end position="107"/>
    </location>
</feature>
<evidence type="ECO:0000313" key="4">
    <source>
        <dbReference type="EMBL" id="KKK77412.1"/>
    </source>
</evidence>
<evidence type="ECO:0008006" key="5">
    <source>
        <dbReference type="Google" id="ProtNLM"/>
    </source>
</evidence>